<protein>
    <submittedName>
        <fullName evidence="1">Uncharacterized protein</fullName>
    </submittedName>
</protein>
<organism evidence="1">
    <name type="scientific">marine sediment metagenome</name>
    <dbReference type="NCBI Taxonomy" id="412755"/>
    <lineage>
        <taxon>unclassified sequences</taxon>
        <taxon>metagenomes</taxon>
        <taxon>ecological metagenomes</taxon>
    </lineage>
</organism>
<sequence>MKFNLKNRPRFGEEYSSFSAIETWFEEFEKELREHYKEYKEIAKPPECDETWYCLQYLELLIEEILGDVEAEG</sequence>
<gene>
    <name evidence="1" type="ORF">S06H3_17850</name>
</gene>
<name>X1KTS3_9ZZZZ</name>
<dbReference type="EMBL" id="BARV01008960">
    <property type="protein sequence ID" value="GAI10472.1"/>
    <property type="molecule type" value="Genomic_DNA"/>
</dbReference>
<reference evidence="1" key="1">
    <citation type="journal article" date="2014" name="Front. Microbiol.">
        <title>High frequency of phylogenetically diverse reductive dehalogenase-homologous genes in deep subseafloor sedimentary metagenomes.</title>
        <authorList>
            <person name="Kawai M."/>
            <person name="Futagami T."/>
            <person name="Toyoda A."/>
            <person name="Takaki Y."/>
            <person name="Nishi S."/>
            <person name="Hori S."/>
            <person name="Arai W."/>
            <person name="Tsubouchi T."/>
            <person name="Morono Y."/>
            <person name="Uchiyama I."/>
            <person name="Ito T."/>
            <person name="Fujiyama A."/>
            <person name="Inagaki F."/>
            <person name="Takami H."/>
        </authorList>
    </citation>
    <scope>NUCLEOTIDE SEQUENCE</scope>
    <source>
        <strain evidence="1">Expedition CK06-06</strain>
    </source>
</reference>
<proteinExistence type="predicted"/>
<evidence type="ECO:0000313" key="1">
    <source>
        <dbReference type="EMBL" id="GAI10472.1"/>
    </source>
</evidence>
<comment type="caution">
    <text evidence="1">The sequence shown here is derived from an EMBL/GenBank/DDBJ whole genome shotgun (WGS) entry which is preliminary data.</text>
</comment>
<dbReference type="AlphaFoldDB" id="X1KTS3"/>
<accession>X1KTS3</accession>